<sequence>MRLSAEPSEWEKTVMANKSADIKTNIHNNKSAHAAVLYGNGYEADIGHLLFYGCNITHKYKKRG</sequence>
<gene>
    <name evidence="1" type="ORF">C4H11_01325</name>
</gene>
<evidence type="ECO:0000313" key="1">
    <source>
        <dbReference type="EMBL" id="AVM51777.1"/>
    </source>
</evidence>
<protein>
    <submittedName>
        <fullName evidence="1">Uncharacterized protein</fullName>
    </submittedName>
</protein>
<name>A0ABM6T597_9BACE</name>
<evidence type="ECO:0000313" key="2">
    <source>
        <dbReference type="Proteomes" id="UP000238304"/>
    </source>
</evidence>
<dbReference type="Proteomes" id="UP000238304">
    <property type="component" value="Chromosome"/>
</dbReference>
<dbReference type="EMBL" id="CP027231">
    <property type="protein sequence ID" value="AVM51777.1"/>
    <property type="molecule type" value="Genomic_DNA"/>
</dbReference>
<accession>A0ABM6T597</accession>
<keyword evidence="2" id="KW-1185">Reference proteome</keyword>
<organism evidence="1 2">
    <name type="scientific">Bacteroides zoogleoformans</name>
    <dbReference type="NCBI Taxonomy" id="28119"/>
    <lineage>
        <taxon>Bacteria</taxon>
        <taxon>Pseudomonadati</taxon>
        <taxon>Bacteroidota</taxon>
        <taxon>Bacteroidia</taxon>
        <taxon>Bacteroidales</taxon>
        <taxon>Bacteroidaceae</taxon>
        <taxon>Bacteroides</taxon>
    </lineage>
</organism>
<proteinExistence type="predicted"/>
<reference evidence="1 2" key="1">
    <citation type="submission" date="2018-02" db="EMBL/GenBank/DDBJ databases">
        <authorList>
            <person name="Holder M.E."/>
            <person name="Ajami N.J."/>
            <person name="Petrosino J.F."/>
        </authorList>
    </citation>
    <scope>NUCLEOTIDE SEQUENCE [LARGE SCALE GENOMIC DNA]</scope>
    <source>
        <strain evidence="1 2">ATCC 33285</strain>
    </source>
</reference>